<protein>
    <recommendedName>
        <fullName evidence="4">Retrotransposon gag domain-containing protein</fullName>
    </recommendedName>
</protein>
<dbReference type="EMBL" id="QJKJ01004497">
    <property type="protein sequence ID" value="RDX93923.1"/>
    <property type="molecule type" value="Genomic_DNA"/>
</dbReference>
<proteinExistence type="predicted"/>
<dbReference type="Proteomes" id="UP000257109">
    <property type="component" value="Unassembled WGS sequence"/>
</dbReference>
<dbReference type="AlphaFoldDB" id="A0A371GU00"/>
<feature type="region of interest" description="Disordered" evidence="1">
    <location>
        <begin position="247"/>
        <end position="268"/>
    </location>
</feature>
<evidence type="ECO:0000313" key="3">
    <source>
        <dbReference type="Proteomes" id="UP000257109"/>
    </source>
</evidence>
<gene>
    <name evidence="2" type="ORF">CR513_23745</name>
</gene>
<feature type="region of interest" description="Disordered" evidence="1">
    <location>
        <begin position="372"/>
        <end position="426"/>
    </location>
</feature>
<name>A0A371GU00_MUCPR</name>
<accession>A0A371GU00</accession>
<organism evidence="2 3">
    <name type="scientific">Mucuna pruriens</name>
    <name type="common">Velvet bean</name>
    <name type="synonym">Dolichos pruriens</name>
    <dbReference type="NCBI Taxonomy" id="157652"/>
    <lineage>
        <taxon>Eukaryota</taxon>
        <taxon>Viridiplantae</taxon>
        <taxon>Streptophyta</taxon>
        <taxon>Embryophyta</taxon>
        <taxon>Tracheophyta</taxon>
        <taxon>Spermatophyta</taxon>
        <taxon>Magnoliopsida</taxon>
        <taxon>eudicotyledons</taxon>
        <taxon>Gunneridae</taxon>
        <taxon>Pentapetalae</taxon>
        <taxon>rosids</taxon>
        <taxon>fabids</taxon>
        <taxon>Fabales</taxon>
        <taxon>Fabaceae</taxon>
        <taxon>Papilionoideae</taxon>
        <taxon>50 kb inversion clade</taxon>
        <taxon>NPAAA clade</taxon>
        <taxon>indigoferoid/millettioid clade</taxon>
        <taxon>Phaseoleae</taxon>
        <taxon>Mucuna</taxon>
    </lineage>
</organism>
<keyword evidence="3" id="KW-1185">Reference proteome</keyword>
<evidence type="ECO:0008006" key="4">
    <source>
        <dbReference type="Google" id="ProtNLM"/>
    </source>
</evidence>
<reference evidence="2" key="1">
    <citation type="submission" date="2018-05" db="EMBL/GenBank/DDBJ databases">
        <title>Draft genome of Mucuna pruriens seed.</title>
        <authorList>
            <person name="Nnadi N.E."/>
            <person name="Vos R."/>
            <person name="Hasami M.H."/>
            <person name="Devisetty U.K."/>
            <person name="Aguiy J.C."/>
        </authorList>
    </citation>
    <scope>NUCLEOTIDE SEQUENCE [LARGE SCALE GENOMIC DNA]</scope>
    <source>
        <strain evidence="2">JCA_2017</strain>
    </source>
</reference>
<comment type="caution">
    <text evidence="2">The sequence shown here is derived from an EMBL/GenBank/DDBJ whole genome shotgun (WGS) entry which is preliminary data.</text>
</comment>
<feature type="compositionally biased region" description="Basic and acidic residues" evidence="1">
    <location>
        <begin position="387"/>
        <end position="400"/>
    </location>
</feature>
<sequence>MSESGACRRSGRMPFSGLKDGQRMREGALGAIKSYEDDRHKGVAKPPMFWRQPFDEEINQARIPPHFRELLVYISEGDDAIRYKLFLGTLTGVDLQWFFAYLPKPSTLTMTWPHFVANKTKKLGVTDLFNIKQIKGETLKKCLACFNSATVQELHAGHFSDSLALRRSISMEEIRAKAEKHIEAEEDLADRVVVEREIPSGSTKGDQGGHTTKGCRTLKGQIEKLICEGYLGRFVQTQRDVMARECNPLRPNHSEMPNEERPRKRSRLKSWTGSLYHGTIATISSEETNVMMTIVERKRYARSVMMIKAYLTRTISRDPIISFSDKDYKDMMPHQYDPMVISIVAMEYKIERVLVDQGSSANILSWKIRTHPGGGSGYAEPEPTRPIQKDDQDRFGFDRSRHQHFNENNSKSLPKDVCPKARKSNS</sequence>
<feature type="non-terminal residue" evidence="2">
    <location>
        <position position="1"/>
    </location>
</feature>
<feature type="region of interest" description="Disordered" evidence="1">
    <location>
        <begin position="1"/>
        <end position="20"/>
    </location>
</feature>
<evidence type="ECO:0000313" key="2">
    <source>
        <dbReference type="EMBL" id="RDX93923.1"/>
    </source>
</evidence>
<feature type="compositionally biased region" description="Basic and acidic residues" evidence="1">
    <location>
        <begin position="252"/>
        <end position="262"/>
    </location>
</feature>
<evidence type="ECO:0000256" key="1">
    <source>
        <dbReference type="SAM" id="MobiDB-lite"/>
    </source>
</evidence>